<comment type="similarity">
    <text evidence="2">Belongs to the SPT4 family.</text>
</comment>
<organism evidence="8 9">
    <name type="scientific">Lichtheimia corymbifera JMRC:FSU:9682</name>
    <dbReference type="NCBI Taxonomy" id="1263082"/>
    <lineage>
        <taxon>Eukaryota</taxon>
        <taxon>Fungi</taxon>
        <taxon>Fungi incertae sedis</taxon>
        <taxon>Mucoromycota</taxon>
        <taxon>Mucoromycotina</taxon>
        <taxon>Mucoromycetes</taxon>
        <taxon>Mucorales</taxon>
        <taxon>Lichtheimiaceae</taxon>
        <taxon>Lichtheimia</taxon>
    </lineage>
</organism>
<dbReference type="VEuPathDB" id="FungiDB:LCOR_07659.1"/>
<evidence type="ECO:0000256" key="3">
    <source>
        <dbReference type="ARBA" id="ARBA00020182"/>
    </source>
</evidence>
<dbReference type="CDD" id="cd07973">
    <property type="entry name" value="Spt4"/>
    <property type="match status" value="1"/>
</dbReference>
<evidence type="ECO:0000256" key="4">
    <source>
        <dbReference type="ARBA" id="ARBA00023163"/>
    </source>
</evidence>
<dbReference type="GO" id="GO:0008270">
    <property type="term" value="F:zinc ion binding"/>
    <property type="evidence" value="ECO:0007669"/>
    <property type="project" value="InterPro"/>
</dbReference>
<accession>A0A068S2N8</accession>
<dbReference type="SUPFAM" id="SSF63393">
    <property type="entry name" value="RNA polymerase subunits"/>
    <property type="match status" value="1"/>
</dbReference>
<evidence type="ECO:0000256" key="5">
    <source>
        <dbReference type="ARBA" id="ARBA00023242"/>
    </source>
</evidence>
<comment type="subcellular location">
    <subcellularLocation>
        <location evidence="1">Nucleus</location>
    </subcellularLocation>
</comment>
<evidence type="ECO:0000313" key="8">
    <source>
        <dbReference type="EMBL" id="CDH56638.1"/>
    </source>
</evidence>
<dbReference type="SMART" id="SM01389">
    <property type="entry name" value="Spt4"/>
    <property type="match status" value="1"/>
</dbReference>
<dbReference type="GO" id="GO:0140673">
    <property type="term" value="P:transcription elongation-coupled chromatin remodeling"/>
    <property type="evidence" value="ECO:0007669"/>
    <property type="project" value="InterPro"/>
</dbReference>
<proteinExistence type="inferred from homology"/>
<dbReference type="GO" id="GO:0032044">
    <property type="term" value="C:DSIF complex"/>
    <property type="evidence" value="ECO:0007669"/>
    <property type="project" value="TreeGrafter"/>
</dbReference>
<dbReference type="Proteomes" id="UP000027586">
    <property type="component" value="Unassembled WGS sequence"/>
</dbReference>
<evidence type="ECO:0000256" key="6">
    <source>
        <dbReference type="ARBA" id="ARBA00029869"/>
    </source>
</evidence>
<keyword evidence="4" id="KW-0804">Transcription</keyword>
<keyword evidence="9" id="KW-1185">Reference proteome</keyword>
<dbReference type="InterPro" id="IPR022800">
    <property type="entry name" value="Spt4/RpoE2_Znf"/>
</dbReference>
<evidence type="ECO:0000313" key="9">
    <source>
        <dbReference type="Proteomes" id="UP000027586"/>
    </source>
</evidence>
<protein>
    <recommendedName>
        <fullName evidence="3">Transcription elongation factor SPT4</fullName>
    </recommendedName>
    <alternativeName>
        <fullName evidence="6">Chromatin elongation factor SPT4</fullName>
    </alternativeName>
</protein>
<dbReference type="InterPro" id="IPR029040">
    <property type="entry name" value="RPABC4/Spt4"/>
</dbReference>
<dbReference type="GO" id="GO:0006355">
    <property type="term" value="P:regulation of DNA-templated transcription"/>
    <property type="evidence" value="ECO:0007669"/>
    <property type="project" value="InterPro"/>
</dbReference>
<dbReference type="PIRSF" id="PIRSF025023">
    <property type="entry name" value="Spt4"/>
    <property type="match status" value="1"/>
</dbReference>
<dbReference type="EMBL" id="CBTN010000039">
    <property type="protein sequence ID" value="CDH56638.1"/>
    <property type="molecule type" value="Genomic_DNA"/>
</dbReference>
<dbReference type="OrthoDB" id="248751at2759"/>
<evidence type="ECO:0000256" key="2">
    <source>
        <dbReference type="ARBA" id="ARBA00010464"/>
    </source>
</evidence>
<dbReference type="Gene3D" id="3.30.40.210">
    <property type="match status" value="1"/>
</dbReference>
<evidence type="ECO:0000259" key="7">
    <source>
        <dbReference type="SMART" id="SM01389"/>
    </source>
</evidence>
<sequence length="98" mass="11319">MSQTLPLEKKQLRACLLCSLVKNASQFRANGCENCEELLRMRGRTDRVQECTSNKFEGVIALMQPHESWVARWQRTSSQGVYTPFESMDGYQKILKMT</sequence>
<dbReference type="Pfam" id="PF06093">
    <property type="entry name" value="Spt4"/>
    <property type="match status" value="1"/>
</dbReference>
<comment type="caution">
    <text evidence="8">The sequence shown here is derived from an EMBL/GenBank/DDBJ whole genome shotgun (WGS) entry which is preliminary data.</text>
</comment>
<name>A0A068S2N8_9FUNG</name>
<gene>
    <name evidence="8" type="ORF">LCOR_07659.1</name>
</gene>
<feature type="domain" description="Spt4/RpoE2 zinc finger" evidence="7">
    <location>
        <begin position="12"/>
        <end position="82"/>
    </location>
</feature>
<dbReference type="AlphaFoldDB" id="A0A068S2N8"/>
<dbReference type="GO" id="GO:0000993">
    <property type="term" value="F:RNA polymerase II complex binding"/>
    <property type="evidence" value="ECO:0007669"/>
    <property type="project" value="TreeGrafter"/>
</dbReference>
<dbReference type="InterPro" id="IPR009287">
    <property type="entry name" value="Spt4"/>
</dbReference>
<evidence type="ECO:0000256" key="1">
    <source>
        <dbReference type="ARBA" id="ARBA00004123"/>
    </source>
</evidence>
<dbReference type="InterPro" id="IPR038510">
    <property type="entry name" value="Spt4_sf"/>
</dbReference>
<reference evidence="8" key="1">
    <citation type="submission" date="2013-08" db="EMBL/GenBank/DDBJ databases">
        <title>Gene expansion shapes genome architecture in the human pathogen Lichtheimia corymbifera: an evolutionary genomics analysis in the ancient terrestrial Mucorales (Mucoromycotina).</title>
        <authorList>
            <person name="Schwartze V.U."/>
            <person name="Winter S."/>
            <person name="Shelest E."/>
            <person name="Marcet-Houben M."/>
            <person name="Horn F."/>
            <person name="Wehner S."/>
            <person name="Hoffmann K."/>
            <person name="Riege K."/>
            <person name="Sammeth M."/>
            <person name="Nowrousian M."/>
            <person name="Valiante V."/>
            <person name="Linde J."/>
            <person name="Jacobsen I.D."/>
            <person name="Marz M."/>
            <person name="Brakhage A.A."/>
            <person name="Gabaldon T."/>
            <person name="Bocker S."/>
            <person name="Voigt K."/>
        </authorList>
    </citation>
    <scope>NUCLEOTIDE SEQUENCE [LARGE SCALE GENOMIC DNA]</scope>
    <source>
        <strain evidence="8">FSU 9682</strain>
    </source>
</reference>
<keyword evidence="5" id="KW-0539">Nucleus</keyword>
<dbReference type="PANTHER" id="PTHR12882:SF1">
    <property type="entry name" value="TRANSCRIPTION ELONGATION FACTOR SPT4"/>
    <property type="match status" value="1"/>
</dbReference>
<dbReference type="PANTHER" id="PTHR12882">
    <property type="entry name" value="SUPPRESSOR OF TY 4"/>
    <property type="match status" value="1"/>
</dbReference>